<keyword evidence="6" id="KW-1185">Reference proteome</keyword>
<accession>A0ABV5YCV6</accession>
<sequence>MRAHQRPGRSNAGSVAGLWRALGLTVASALVWGIAHIWAGRRAAGFLLMGLFAALSGALAVLGLGFQEELKRIAVQRTWLNVITIGIVLLAVFWGGVVLRSYLILRPAGLPAAIRVTAGTLVTVLVVMLCTPLVYAANATYVLRDTLGSIFHGDGNGPKINTADPWKDKPRLNVLLLGGDGGADRSGVRPDSMTVASIDTHNGNTVLFSLPRSLQKFPMPARLRTRWPAGYTGYPGDQGLLNELYQAAETHPELEPGQPKGQRGPHLTEEVIGNLLGLKIDYYILVNLDGFKDIVDAMGGVVVNVTKRLPIGGDDDPHHLRPATGYLEPGRQRLNGEKALWFGRSRHADDDFHRMDRQKCLLKDIAEQANPQKILTRFEKLAEAAKGTVDTNIPAELLPALVTLSGSIKKGSSLHSIPFNPYKLTGFHVYEPEIQVMRQVTRAGIADSEKPPTPKPTTTGGKKKTASGTGGSSAGGSTSLKDICG</sequence>
<reference evidence="5 6" key="1">
    <citation type="submission" date="2024-09" db="EMBL/GenBank/DDBJ databases">
        <authorList>
            <person name="Sun Q."/>
            <person name="Mori K."/>
        </authorList>
    </citation>
    <scope>NUCLEOTIDE SEQUENCE [LARGE SCALE GENOMIC DNA]</scope>
    <source>
        <strain evidence="5 6">TBRC 0563</strain>
    </source>
</reference>
<keyword evidence="3" id="KW-0472">Membrane</keyword>
<dbReference type="Proteomes" id="UP001589627">
    <property type="component" value="Unassembled WGS sequence"/>
</dbReference>
<evidence type="ECO:0000313" key="5">
    <source>
        <dbReference type="EMBL" id="MFB9832381.1"/>
    </source>
</evidence>
<dbReference type="InterPro" id="IPR004474">
    <property type="entry name" value="LytR_CpsA_psr"/>
</dbReference>
<proteinExistence type="inferred from homology"/>
<evidence type="ECO:0000259" key="4">
    <source>
        <dbReference type="Pfam" id="PF03816"/>
    </source>
</evidence>
<evidence type="ECO:0000256" key="1">
    <source>
        <dbReference type="ARBA" id="ARBA00006068"/>
    </source>
</evidence>
<feature type="transmembrane region" description="Helical" evidence="3">
    <location>
        <begin position="45"/>
        <end position="66"/>
    </location>
</feature>
<dbReference type="PANTHER" id="PTHR33392:SF6">
    <property type="entry name" value="POLYISOPRENYL-TEICHOIC ACID--PEPTIDOGLYCAN TEICHOIC ACID TRANSFERASE TAGU"/>
    <property type="match status" value="1"/>
</dbReference>
<keyword evidence="3" id="KW-1133">Transmembrane helix</keyword>
<evidence type="ECO:0000256" key="3">
    <source>
        <dbReference type="SAM" id="Phobius"/>
    </source>
</evidence>
<comment type="caution">
    <text evidence="5">The sequence shown here is derived from an EMBL/GenBank/DDBJ whole genome shotgun (WGS) entry which is preliminary data.</text>
</comment>
<protein>
    <submittedName>
        <fullName evidence="5">LCP family protein</fullName>
    </submittedName>
</protein>
<comment type="similarity">
    <text evidence="1">Belongs to the LytR/CpsA/Psr (LCP) family.</text>
</comment>
<feature type="transmembrane region" description="Helical" evidence="3">
    <location>
        <begin position="112"/>
        <end position="135"/>
    </location>
</feature>
<dbReference type="EMBL" id="JBHLZP010000047">
    <property type="protein sequence ID" value="MFB9832381.1"/>
    <property type="molecule type" value="Genomic_DNA"/>
</dbReference>
<organism evidence="5 6">
    <name type="scientific">Actinoallomurus acaciae</name>
    <dbReference type="NCBI Taxonomy" id="502577"/>
    <lineage>
        <taxon>Bacteria</taxon>
        <taxon>Bacillati</taxon>
        <taxon>Actinomycetota</taxon>
        <taxon>Actinomycetes</taxon>
        <taxon>Streptosporangiales</taxon>
        <taxon>Thermomonosporaceae</taxon>
        <taxon>Actinoallomurus</taxon>
    </lineage>
</organism>
<gene>
    <name evidence="5" type="ORF">ACFFNX_09300</name>
</gene>
<name>A0ABV5YCV6_9ACTN</name>
<feature type="transmembrane region" description="Helical" evidence="3">
    <location>
        <begin position="78"/>
        <end position="100"/>
    </location>
</feature>
<dbReference type="NCBIfam" id="TIGR00350">
    <property type="entry name" value="lytR_cpsA_psr"/>
    <property type="match status" value="1"/>
</dbReference>
<keyword evidence="3" id="KW-0812">Transmembrane</keyword>
<feature type="transmembrane region" description="Helical" evidence="3">
    <location>
        <begin position="21"/>
        <end position="39"/>
    </location>
</feature>
<dbReference type="Pfam" id="PF03816">
    <property type="entry name" value="LytR_cpsA_psr"/>
    <property type="match status" value="1"/>
</dbReference>
<dbReference type="RefSeq" id="WP_378198086.1">
    <property type="nucleotide sequence ID" value="NZ_JBHLZP010000047.1"/>
</dbReference>
<dbReference type="PANTHER" id="PTHR33392">
    <property type="entry name" value="POLYISOPRENYL-TEICHOIC ACID--PEPTIDOGLYCAN TEICHOIC ACID TRANSFERASE TAGU"/>
    <property type="match status" value="1"/>
</dbReference>
<evidence type="ECO:0000313" key="6">
    <source>
        <dbReference type="Proteomes" id="UP001589627"/>
    </source>
</evidence>
<dbReference type="InterPro" id="IPR050922">
    <property type="entry name" value="LytR/CpsA/Psr_CW_biosynth"/>
</dbReference>
<feature type="region of interest" description="Disordered" evidence="2">
    <location>
        <begin position="443"/>
        <end position="485"/>
    </location>
</feature>
<feature type="domain" description="Cell envelope-related transcriptional attenuator" evidence="4">
    <location>
        <begin position="189"/>
        <end position="369"/>
    </location>
</feature>
<evidence type="ECO:0000256" key="2">
    <source>
        <dbReference type="SAM" id="MobiDB-lite"/>
    </source>
</evidence>
<dbReference type="Gene3D" id="3.40.630.190">
    <property type="entry name" value="LCP protein"/>
    <property type="match status" value="1"/>
</dbReference>